<dbReference type="AlphaFoldDB" id="A0AAD6XQQ8"/>
<reference evidence="3" key="1">
    <citation type="submission" date="2023-03" db="EMBL/GenBank/DDBJ databases">
        <title>Massive genome expansion in bonnet fungi (Mycena s.s.) driven by repeated elements and novel gene families across ecological guilds.</title>
        <authorList>
            <consortium name="Lawrence Berkeley National Laboratory"/>
            <person name="Harder C.B."/>
            <person name="Miyauchi S."/>
            <person name="Viragh M."/>
            <person name="Kuo A."/>
            <person name="Thoen E."/>
            <person name="Andreopoulos B."/>
            <person name="Lu D."/>
            <person name="Skrede I."/>
            <person name="Drula E."/>
            <person name="Henrissat B."/>
            <person name="Morin E."/>
            <person name="Kohler A."/>
            <person name="Barry K."/>
            <person name="LaButti K."/>
            <person name="Morin E."/>
            <person name="Salamov A."/>
            <person name="Lipzen A."/>
            <person name="Mereny Z."/>
            <person name="Hegedus B."/>
            <person name="Baldrian P."/>
            <person name="Stursova M."/>
            <person name="Weitz H."/>
            <person name="Taylor A."/>
            <person name="Grigoriev I.V."/>
            <person name="Nagy L.G."/>
            <person name="Martin F."/>
            <person name="Kauserud H."/>
        </authorList>
    </citation>
    <scope>NUCLEOTIDE SEQUENCE</scope>
    <source>
        <strain evidence="3">CBHHK173m</strain>
    </source>
</reference>
<evidence type="ECO:0000256" key="1">
    <source>
        <dbReference type="SAM" id="SignalP"/>
    </source>
</evidence>
<dbReference type="Proteomes" id="UP001222325">
    <property type="component" value="Unassembled WGS sequence"/>
</dbReference>
<evidence type="ECO:0000313" key="3">
    <source>
        <dbReference type="EMBL" id="KAJ7081176.1"/>
    </source>
</evidence>
<comment type="caution">
    <text evidence="3">The sequence shown here is derived from an EMBL/GenBank/DDBJ whole genome shotgun (WGS) entry which is preliminary data.</text>
</comment>
<dbReference type="PROSITE" id="PS50181">
    <property type="entry name" value="FBOX"/>
    <property type="match status" value="1"/>
</dbReference>
<dbReference type="SUPFAM" id="SSF81383">
    <property type="entry name" value="F-box domain"/>
    <property type="match status" value="1"/>
</dbReference>
<feature type="signal peptide" evidence="1">
    <location>
        <begin position="1"/>
        <end position="19"/>
    </location>
</feature>
<name>A0AAD6XQQ8_9AGAR</name>
<organism evidence="3 4">
    <name type="scientific">Mycena belliarum</name>
    <dbReference type="NCBI Taxonomy" id="1033014"/>
    <lineage>
        <taxon>Eukaryota</taxon>
        <taxon>Fungi</taxon>
        <taxon>Dikarya</taxon>
        <taxon>Basidiomycota</taxon>
        <taxon>Agaricomycotina</taxon>
        <taxon>Agaricomycetes</taxon>
        <taxon>Agaricomycetidae</taxon>
        <taxon>Agaricales</taxon>
        <taxon>Marasmiineae</taxon>
        <taxon>Mycenaceae</taxon>
        <taxon>Mycena</taxon>
    </lineage>
</organism>
<evidence type="ECO:0000313" key="4">
    <source>
        <dbReference type="Proteomes" id="UP001222325"/>
    </source>
</evidence>
<proteinExistence type="predicted"/>
<dbReference type="EMBL" id="JARJCN010000051">
    <property type="protein sequence ID" value="KAJ7081176.1"/>
    <property type="molecule type" value="Genomic_DNA"/>
</dbReference>
<gene>
    <name evidence="3" type="ORF">B0H15DRAFT_803776</name>
</gene>
<feature type="domain" description="F-box" evidence="2">
    <location>
        <begin position="1"/>
        <end position="47"/>
    </location>
</feature>
<keyword evidence="4" id="KW-1185">Reference proteome</keyword>
<dbReference type="InterPro" id="IPR036047">
    <property type="entry name" value="F-box-like_dom_sf"/>
</dbReference>
<sequence length="453" mass="50238">MSILRLPVELILLILRGMSLKDVLHITRACSYLRMISLNFKELWVHTFDAANLPLPLGETLDTIDATLLPRYAQREVSIQSKWEEPMITPIRSLEPTDIYALPTPCIPEGVTPLGPFCCLLPGGLLFVLGRATAVGLYHINGRFGHYFEKVGRVLAIDWMSEDNGASIYLGFLIGTGKRYTSGRSLCIYSLTQHTKKNPVVSQPKYYPLAPYTEGLSMKHSLILTWGPETTSLLMLDPVSGDAMNLLPALDEPSMKVLHADLHPSDPSTMVLLATGPQHIYRLLVVRNVAKPGVSTLKQGIPLVTELLNSVDDPGLIIHPAHHGPGFPPFAIWVENEATGVVYIDPNSTTPLWTIQHPSTPVLPSEPVYTGSQFFRACSTSTGRLFLFVMRDQQVGFFQYQRGSSLANMKTLDPIATEFVTKREDSQLQRITFDPVLGILVLVANPRVLILQY</sequence>
<evidence type="ECO:0000259" key="2">
    <source>
        <dbReference type="PROSITE" id="PS50181"/>
    </source>
</evidence>
<feature type="chain" id="PRO_5042108831" description="F-box domain-containing protein" evidence="1">
    <location>
        <begin position="20"/>
        <end position="453"/>
    </location>
</feature>
<keyword evidence="1" id="KW-0732">Signal</keyword>
<protein>
    <recommendedName>
        <fullName evidence="2">F-box domain-containing protein</fullName>
    </recommendedName>
</protein>
<accession>A0AAD6XQQ8</accession>
<dbReference type="InterPro" id="IPR001810">
    <property type="entry name" value="F-box_dom"/>
</dbReference>